<name>A0A9N9JN24_9GLOM</name>
<feature type="non-terminal residue" evidence="1">
    <location>
        <position position="1"/>
    </location>
</feature>
<gene>
    <name evidence="1" type="ORF">RFULGI_LOCUS16296</name>
</gene>
<feature type="non-terminal residue" evidence="1">
    <location>
        <position position="47"/>
    </location>
</feature>
<comment type="caution">
    <text evidence="1">The sequence shown here is derived from an EMBL/GenBank/DDBJ whole genome shotgun (WGS) entry which is preliminary data.</text>
</comment>
<organism evidence="1 2">
    <name type="scientific">Racocetra fulgida</name>
    <dbReference type="NCBI Taxonomy" id="60492"/>
    <lineage>
        <taxon>Eukaryota</taxon>
        <taxon>Fungi</taxon>
        <taxon>Fungi incertae sedis</taxon>
        <taxon>Mucoromycota</taxon>
        <taxon>Glomeromycotina</taxon>
        <taxon>Glomeromycetes</taxon>
        <taxon>Diversisporales</taxon>
        <taxon>Gigasporaceae</taxon>
        <taxon>Racocetra</taxon>
    </lineage>
</organism>
<dbReference type="AlphaFoldDB" id="A0A9N9JN24"/>
<dbReference type="Proteomes" id="UP000789396">
    <property type="component" value="Unassembled WGS sequence"/>
</dbReference>
<keyword evidence="2" id="KW-1185">Reference proteome</keyword>
<protein>
    <submittedName>
        <fullName evidence="1">14456_t:CDS:1</fullName>
    </submittedName>
</protein>
<sequence>TLISYKEYILEKTDTVNVEPLIYDQEQQFIVLLKKFADLFAKDITEY</sequence>
<evidence type="ECO:0000313" key="2">
    <source>
        <dbReference type="Proteomes" id="UP000789396"/>
    </source>
</evidence>
<dbReference type="EMBL" id="CAJVPZ010056986">
    <property type="protein sequence ID" value="CAG8786338.1"/>
    <property type="molecule type" value="Genomic_DNA"/>
</dbReference>
<proteinExistence type="predicted"/>
<evidence type="ECO:0000313" key="1">
    <source>
        <dbReference type="EMBL" id="CAG8786338.1"/>
    </source>
</evidence>
<reference evidence="1" key="1">
    <citation type="submission" date="2021-06" db="EMBL/GenBank/DDBJ databases">
        <authorList>
            <person name="Kallberg Y."/>
            <person name="Tangrot J."/>
            <person name="Rosling A."/>
        </authorList>
    </citation>
    <scope>NUCLEOTIDE SEQUENCE</scope>
    <source>
        <strain evidence="1">IN212</strain>
    </source>
</reference>
<accession>A0A9N9JN24</accession>